<dbReference type="EMBL" id="AEMG01000004">
    <property type="protein sequence ID" value="EFW93361.1"/>
    <property type="molecule type" value="Genomic_DNA"/>
</dbReference>
<feature type="transmembrane region" description="Helical" evidence="2">
    <location>
        <begin position="205"/>
        <end position="225"/>
    </location>
</feature>
<feature type="transmembrane region" description="Helical" evidence="2">
    <location>
        <begin position="118"/>
        <end position="138"/>
    </location>
</feature>
<organism evidence="4 5">
    <name type="scientific">Haladaptatus paucihalophilus DX253</name>
    <dbReference type="NCBI Taxonomy" id="797209"/>
    <lineage>
        <taxon>Archaea</taxon>
        <taxon>Methanobacteriati</taxon>
        <taxon>Methanobacteriota</taxon>
        <taxon>Stenosarchaea group</taxon>
        <taxon>Halobacteria</taxon>
        <taxon>Halobacteriales</taxon>
        <taxon>Haladaptataceae</taxon>
        <taxon>Haladaptatus</taxon>
    </lineage>
</organism>
<name>E7QQU7_HALPU</name>
<dbReference type="AlphaFoldDB" id="E7QQU7"/>
<keyword evidence="2" id="KW-0472">Membrane</keyword>
<evidence type="ECO:0000313" key="4">
    <source>
        <dbReference type="EMBL" id="EFW93361.1"/>
    </source>
</evidence>
<feature type="transmembrane region" description="Helical" evidence="2">
    <location>
        <begin position="231"/>
        <end position="250"/>
    </location>
</feature>
<dbReference type="Proteomes" id="UP000003751">
    <property type="component" value="Unassembled WGS sequence"/>
</dbReference>
<proteinExistence type="predicted"/>
<dbReference type="eggNOG" id="ENOG502N64T">
    <property type="taxonomic scope" value="Archaea"/>
</dbReference>
<dbReference type="InterPro" id="IPR021994">
    <property type="entry name" value="DUF3592"/>
</dbReference>
<feature type="domain" description="DUF3592" evidence="3">
    <location>
        <begin position="27"/>
        <end position="116"/>
    </location>
</feature>
<accession>E7QQU7</accession>
<protein>
    <recommendedName>
        <fullName evidence="3">DUF3592 domain-containing protein</fullName>
    </recommendedName>
</protein>
<keyword evidence="2" id="KW-1133">Transmembrane helix</keyword>
<reference evidence="4 5" key="1">
    <citation type="journal article" date="2014" name="ISME J.">
        <title>Trehalose/2-sulfotrehalose biosynthesis and glycine-betaine uptake are widely spread mechanisms for osmoadaptation in the Halobacteriales.</title>
        <authorList>
            <person name="Youssef N.H."/>
            <person name="Savage-Ashlock K.N."/>
            <person name="McCully A.L."/>
            <person name="Luedtke B."/>
            <person name="Shaw E.I."/>
            <person name="Hoff W.D."/>
            <person name="Elshahed M.S."/>
        </authorList>
    </citation>
    <scope>NUCLEOTIDE SEQUENCE [LARGE SCALE GENOMIC DNA]</scope>
    <source>
        <strain evidence="4 5">DX253</strain>
    </source>
</reference>
<evidence type="ECO:0000256" key="2">
    <source>
        <dbReference type="SAM" id="Phobius"/>
    </source>
</evidence>
<comment type="caution">
    <text evidence="4">The sequence shown here is derived from an EMBL/GenBank/DDBJ whole genome shotgun (WGS) entry which is preliminary data.</text>
</comment>
<evidence type="ECO:0000256" key="1">
    <source>
        <dbReference type="SAM" id="MobiDB-lite"/>
    </source>
</evidence>
<feature type="region of interest" description="Disordered" evidence="1">
    <location>
        <begin position="154"/>
        <end position="189"/>
    </location>
</feature>
<gene>
    <name evidence="4" type="ORF">ZOD2009_05837</name>
</gene>
<dbReference type="Pfam" id="PF12158">
    <property type="entry name" value="DUF3592"/>
    <property type="match status" value="1"/>
</dbReference>
<evidence type="ECO:0000313" key="5">
    <source>
        <dbReference type="Proteomes" id="UP000003751"/>
    </source>
</evidence>
<dbReference type="RefSeq" id="WP_007977897.1">
    <property type="nucleotide sequence ID" value="NZ_AEMG01000004.1"/>
</dbReference>
<keyword evidence="2" id="KW-0812">Transmembrane</keyword>
<evidence type="ECO:0000259" key="3">
    <source>
        <dbReference type="Pfam" id="PF12158"/>
    </source>
</evidence>
<dbReference type="PATRIC" id="fig|797209.4.peg.1165"/>
<dbReference type="STRING" id="797209.GCA_000376445_01281"/>
<dbReference type="OrthoDB" id="382141at2157"/>
<sequence>MLALALIGYGGNSLYSQHRKITTYETTDGTVVSTAVHSERTGKPSIFGDSKSYYPTIDYRYSVAGTTYRNDNVYSSSKIPGGERPEATALVNRYAEGKRVTVHYAADDPSKSFLSGNYTFFPAYLVLLAGLVLLRDSLNPGSVWVRKLLPNRDTGRQKGSESILTDPPSLDADEWDDDWPTRRSDSTAADVNAHTDTPITDDRHLLALSAGFYVAVVAVFAHYFLVSGRPYSSVAYVSLLVGAVAFAFELRSDF</sequence>